<comment type="caution">
    <text evidence="1">The sequence shown here is derived from an EMBL/GenBank/DDBJ whole genome shotgun (WGS) entry which is preliminary data.</text>
</comment>
<dbReference type="InterPro" id="IPR008551">
    <property type="entry name" value="TANGO2"/>
</dbReference>
<dbReference type="EMBL" id="JAPFFJ010000018">
    <property type="protein sequence ID" value="KAJ6403246.1"/>
    <property type="molecule type" value="Genomic_DNA"/>
</dbReference>
<dbReference type="PANTHER" id="PTHR17985:SF16">
    <property type="entry name" value="TRANSPORT_GOLGI ORGANIZATION-LIKE PROTEIN (DUF833)"/>
    <property type="match status" value="1"/>
</dbReference>
<evidence type="ECO:0000313" key="1">
    <source>
        <dbReference type="EMBL" id="KAJ6403246.1"/>
    </source>
</evidence>
<evidence type="ECO:0000313" key="2">
    <source>
        <dbReference type="Proteomes" id="UP001162972"/>
    </source>
</evidence>
<sequence length="275" mass="31305">MCIAVFLWQAHPLYPFLLLLNRDEYHSRPSKPLGWWEGGEILGGKDELSGGTWLGCNRDGKIAFITNVREVKSIPQAKTRGDLTLRFLEGNKNPKEYAEELSKEAGQYNGFNLILADISSKSMVYFTNRPKPENLIVMEVTPGMHVLSNASLDSPWPKAQRLGHGFKDFMEKYGEAELPTEEMVEILMTSKIKDDESTLPGIYPSEREHQLSSIFVETDSPLGRYGTRSTSALSVKSSGEVNFYERYLDKDQWKEHTMSCQIKKMEEHGRFNSVQ</sequence>
<dbReference type="Proteomes" id="UP001162972">
    <property type="component" value="Chromosome 4"/>
</dbReference>
<keyword evidence="2" id="KW-1185">Reference proteome</keyword>
<dbReference type="PANTHER" id="PTHR17985">
    <property type="entry name" value="SER/THR-RICH PROTEIN T10 IN DGCR REGION"/>
    <property type="match status" value="1"/>
</dbReference>
<accession>A0AAD6JDN2</accession>
<gene>
    <name evidence="1" type="ORF">OIU84_015206</name>
</gene>
<reference evidence="1 2" key="1">
    <citation type="journal article" date="2023" name="Int. J. Mol. Sci.">
        <title>De Novo Assembly and Annotation of 11 Diverse Shrub Willow (Salix) Genomes Reveals Novel Gene Organization in Sex-Linked Regions.</title>
        <authorList>
            <person name="Hyden B."/>
            <person name="Feng K."/>
            <person name="Yates T.B."/>
            <person name="Jawdy S."/>
            <person name="Cereghino C."/>
            <person name="Smart L.B."/>
            <person name="Muchero W."/>
        </authorList>
    </citation>
    <scope>NUCLEOTIDE SEQUENCE [LARGE SCALE GENOMIC DNA]</scope>
    <source>
        <tissue evidence="1">Shoot tip</tissue>
    </source>
</reference>
<dbReference type="Pfam" id="PF05742">
    <property type="entry name" value="TANGO2"/>
    <property type="match status" value="1"/>
</dbReference>
<organism evidence="1 2">
    <name type="scientific">Salix udensis</name>
    <dbReference type="NCBI Taxonomy" id="889485"/>
    <lineage>
        <taxon>Eukaryota</taxon>
        <taxon>Viridiplantae</taxon>
        <taxon>Streptophyta</taxon>
        <taxon>Embryophyta</taxon>
        <taxon>Tracheophyta</taxon>
        <taxon>Spermatophyta</taxon>
        <taxon>Magnoliopsida</taxon>
        <taxon>eudicotyledons</taxon>
        <taxon>Gunneridae</taxon>
        <taxon>Pentapetalae</taxon>
        <taxon>rosids</taxon>
        <taxon>fabids</taxon>
        <taxon>Malpighiales</taxon>
        <taxon>Salicaceae</taxon>
        <taxon>Saliceae</taxon>
        <taxon>Salix</taxon>
    </lineage>
</organism>
<dbReference type="AlphaFoldDB" id="A0AAD6JDN2"/>
<name>A0AAD6JDN2_9ROSI</name>
<protein>
    <submittedName>
        <fullName evidence="1">Uncharacterized protein</fullName>
    </submittedName>
</protein>
<proteinExistence type="predicted"/>